<accession>K0BCS2</accession>
<dbReference type="EMBL" id="CP003843">
    <property type="protein sequence ID" value="AFS83264.1"/>
    <property type="molecule type" value="Genomic_DNA"/>
</dbReference>
<keyword evidence="1" id="KW-0812">Transmembrane</keyword>
<evidence type="ECO:0000313" key="3">
    <source>
        <dbReference type="Proteomes" id="UP000006100"/>
    </source>
</evidence>
<organism evidence="2 3">
    <name type="scientific">Candidatus Nitrosopumilus sediminis</name>
    <dbReference type="NCBI Taxonomy" id="1229909"/>
    <lineage>
        <taxon>Archaea</taxon>
        <taxon>Nitrososphaerota</taxon>
        <taxon>Nitrososphaeria</taxon>
        <taxon>Nitrosopumilales</taxon>
        <taxon>Nitrosopumilaceae</taxon>
        <taxon>Nitrosopumilus</taxon>
    </lineage>
</organism>
<sequence>MKPTILFIIIIPIIIAVAFSVFLVSSFKEENPQNTSEDQRNEIAWQLLQKTYLEQECREKFIGQSEELEKCFDRIEEEQRLNPPTMP</sequence>
<evidence type="ECO:0000313" key="2">
    <source>
        <dbReference type="EMBL" id="AFS83264.1"/>
    </source>
</evidence>
<protein>
    <submittedName>
        <fullName evidence="2">Uncharacterized protein</fullName>
    </submittedName>
</protein>
<reference evidence="2 3" key="1">
    <citation type="journal article" date="2012" name="J. Bacteriol.">
        <title>Draft Genome Sequence of an Ammonia-Oxidizing Archaeon, "Candidatus Nitrosopumilus sediminis" AR2, from Svalbard in the Arctic Circle.</title>
        <authorList>
            <person name="Park S.J."/>
            <person name="Kim J.G."/>
            <person name="Jung M.Y."/>
            <person name="Kim S.J."/>
            <person name="Cha I.T."/>
            <person name="Ghai R."/>
            <person name="Martin-Cuadrado A.B."/>
            <person name="Rodriguez-Valera F."/>
            <person name="Rhee S.K."/>
        </authorList>
    </citation>
    <scope>NUCLEOTIDE SEQUENCE [LARGE SCALE GENOMIC DNA]</scope>
    <source>
        <strain evidence="2 3">AR2</strain>
    </source>
</reference>
<keyword evidence="3" id="KW-1185">Reference proteome</keyword>
<dbReference type="AlphaFoldDB" id="K0BCS2"/>
<keyword evidence="1" id="KW-0472">Membrane</keyword>
<dbReference type="OrthoDB" id="380614at2157"/>
<feature type="transmembrane region" description="Helical" evidence="1">
    <location>
        <begin position="6"/>
        <end position="24"/>
    </location>
</feature>
<dbReference type="HOGENOM" id="CLU_2475833_0_0_2"/>
<dbReference type="GeneID" id="13698227"/>
<dbReference type="KEGG" id="nir:NSED_07350"/>
<dbReference type="Proteomes" id="UP000006100">
    <property type="component" value="Chromosome"/>
</dbReference>
<keyword evidence="1" id="KW-1133">Transmembrane helix</keyword>
<dbReference type="RefSeq" id="WP_014965634.1">
    <property type="nucleotide sequence ID" value="NC_018656.1"/>
</dbReference>
<gene>
    <name evidence="2" type="ORF">NSED_07350</name>
</gene>
<dbReference type="PATRIC" id="fig|1229909.8.peg.1615"/>
<proteinExistence type="predicted"/>
<name>K0BCS2_9ARCH</name>
<evidence type="ECO:0000256" key="1">
    <source>
        <dbReference type="SAM" id="Phobius"/>
    </source>
</evidence>